<accession>A0ABS5RIX2</accession>
<evidence type="ECO:0000313" key="2">
    <source>
        <dbReference type="EMBL" id="MBS9533421.1"/>
    </source>
</evidence>
<dbReference type="Proteomes" id="UP001519535">
    <property type="component" value="Unassembled WGS sequence"/>
</dbReference>
<keyword evidence="1" id="KW-0472">Membrane</keyword>
<comment type="caution">
    <text evidence="2">The sequence shown here is derived from an EMBL/GenBank/DDBJ whole genome shotgun (WGS) entry which is preliminary data.</text>
</comment>
<keyword evidence="3" id="KW-1185">Reference proteome</keyword>
<evidence type="ECO:0000256" key="1">
    <source>
        <dbReference type="SAM" id="Phobius"/>
    </source>
</evidence>
<evidence type="ECO:0000313" key="3">
    <source>
        <dbReference type="Proteomes" id="UP001519535"/>
    </source>
</evidence>
<reference evidence="2 3" key="1">
    <citation type="submission" date="2021-05" db="EMBL/GenBank/DDBJ databases">
        <title>Mycobacterium acidophilum sp. nov., an extremely acid-tolerant member of the genus Mycobacterium.</title>
        <authorList>
            <person name="Xia J."/>
        </authorList>
    </citation>
    <scope>NUCLEOTIDE SEQUENCE [LARGE SCALE GENOMIC DNA]</scope>
    <source>
        <strain evidence="2 3">M1</strain>
    </source>
</reference>
<protein>
    <submittedName>
        <fullName evidence="2">Uncharacterized protein</fullName>
    </submittedName>
</protein>
<dbReference type="RefSeq" id="WP_214092307.1">
    <property type="nucleotide sequence ID" value="NZ_JAHCLR010000010.1"/>
</dbReference>
<name>A0ABS5RIX2_9MYCO</name>
<keyword evidence="1" id="KW-1133">Transmembrane helix</keyword>
<feature type="transmembrane region" description="Helical" evidence="1">
    <location>
        <begin position="64"/>
        <end position="87"/>
    </location>
</feature>
<feature type="transmembrane region" description="Helical" evidence="1">
    <location>
        <begin position="28"/>
        <end position="52"/>
    </location>
</feature>
<dbReference type="EMBL" id="JAHCLR010000010">
    <property type="protein sequence ID" value="MBS9533421.1"/>
    <property type="molecule type" value="Genomic_DNA"/>
</dbReference>
<organism evidence="2 3">
    <name type="scientific">Mycolicibacter acidiphilus</name>
    <dbReference type="NCBI Taxonomy" id="2835306"/>
    <lineage>
        <taxon>Bacteria</taxon>
        <taxon>Bacillati</taxon>
        <taxon>Actinomycetota</taxon>
        <taxon>Actinomycetes</taxon>
        <taxon>Mycobacteriales</taxon>
        <taxon>Mycobacteriaceae</taxon>
        <taxon>Mycolicibacter</taxon>
    </lineage>
</organism>
<keyword evidence="1" id="KW-0812">Transmembrane</keyword>
<sequence>MSHPDPGNWGHPPFPAPPPQERFSGLPIIRIIAGVIGGGALLLTLMLLWAVITSVLDTNPFADPHGYVIMFGTLIGFICAITATVVLPMALPARRWRRGWAIAVVMLGCWIAVTAACFHYADRHPHLRRGYVESSRPAVGARVTDLREVITGSLHA</sequence>
<feature type="transmembrane region" description="Helical" evidence="1">
    <location>
        <begin position="99"/>
        <end position="121"/>
    </location>
</feature>
<gene>
    <name evidence="2" type="ORF">KIH27_07430</name>
</gene>
<proteinExistence type="predicted"/>